<evidence type="ECO:0000256" key="1">
    <source>
        <dbReference type="ARBA" id="ARBA00006987"/>
    </source>
</evidence>
<dbReference type="PROSITE" id="PS51318">
    <property type="entry name" value="TAT"/>
    <property type="match status" value="1"/>
</dbReference>
<evidence type="ECO:0000313" key="3">
    <source>
        <dbReference type="EMBL" id="MFC4201449.1"/>
    </source>
</evidence>
<sequence length="339" mass="35454">MTDIDSTTPRGARGMSRRTLLRAGAAIPAVALSARTAWAADFPSRPVHLIVPFPAGGSSDSLARIAAAALSSQLGQSVVVENRGGAGGNIAADYLARSPADGYTLLEAGQGIMAINRVLYKHVSYDSRKFEYVGMMGDNANVLLVNPKALPVNSVAELVQMAKAEPGKITFGSNGIGSLSHLTAEVFQTAAGIKCLHVPYRGAAPMATDLRAGRIAFCFTGSTLAVSLAATGALRALAVTTSQRIDQLKDVPTFVELGYPMLDAPSWWALMAPPGTPAPVLAVLRNAFAKVAAQPSYQQTLRKQATLPVTLPVDKAAAFFAHQRQVWEQAVKSSGATAA</sequence>
<dbReference type="PANTHER" id="PTHR42928">
    <property type="entry name" value="TRICARBOXYLATE-BINDING PROTEIN"/>
    <property type="match status" value="1"/>
</dbReference>
<dbReference type="RefSeq" id="WP_217963194.1">
    <property type="nucleotide sequence ID" value="NZ_JAHTBN010000002.1"/>
</dbReference>
<comment type="similarity">
    <text evidence="1">Belongs to the UPF0065 (bug) family.</text>
</comment>
<evidence type="ECO:0000313" key="4">
    <source>
        <dbReference type="Proteomes" id="UP001595848"/>
    </source>
</evidence>
<dbReference type="Proteomes" id="UP001595848">
    <property type="component" value="Unassembled WGS sequence"/>
</dbReference>
<proteinExistence type="inferred from homology"/>
<organism evidence="3 4">
    <name type="scientific">Candidimonas humi</name>
    <dbReference type="NCBI Taxonomy" id="683355"/>
    <lineage>
        <taxon>Bacteria</taxon>
        <taxon>Pseudomonadati</taxon>
        <taxon>Pseudomonadota</taxon>
        <taxon>Betaproteobacteria</taxon>
        <taxon>Burkholderiales</taxon>
        <taxon>Alcaligenaceae</taxon>
        <taxon>Candidimonas</taxon>
    </lineage>
</organism>
<keyword evidence="4" id="KW-1185">Reference proteome</keyword>
<dbReference type="CDD" id="cd07012">
    <property type="entry name" value="PBP2_Bug_TTT"/>
    <property type="match status" value="1"/>
</dbReference>
<dbReference type="InterPro" id="IPR006311">
    <property type="entry name" value="TAT_signal"/>
</dbReference>
<name>A0ABV8NY36_9BURK</name>
<keyword evidence="2" id="KW-0732">Signal</keyword>
<dbReference type="EMBL" id="JBHSBV010000003">
    <property type="protein sequence ID" value="MFC4201449.1"/>
    <property type="molecule type" value="Genomic_DNA"/>
</dbReference>
<dbReference type="Pfam" id="PF03401">
    <property type="entry name" value="TctC"/>
    <property type="match status" value="1"/>
</dbReference>
<feature type="signal peptide" evidence="2">
    <location>
        <begin position="1"/>
        <end position="39"/>
    </location>
</feature>
<feature type="chain" id="PRO_5046280344" evidence="2">
    <location>
        <begin position="40"/>
        <end position="339"/>
    </location>
</feature>
<protein>
    <submittedName>
        <fullName evidence="3">Bug family tripartite tricarboxylate transporter substrate binding protein</fullName>
    </submittedName>
</protein>
<accession>A0ABV8NY36</accession>
<reference evidence="4" key="1">
    <citation type="journal article" date="2019" name="Int. J. Syst. Evol. Microbiol.">
        <title>The Global Catalogue of Microorganisms (GCM) 10K type strain sequencing project: providing services to taxonomists for standard genome sequencing and annotation.</title>
        <authorList>
            <consortium name="The Broad Institute Genomics Platform"/>
            <consortium name="The Broad Institute Genome Sequencing Center for Infectious Disease"/>
            <person name="Wu L."/>
            <person name="Ma J."/>
        </authorList>
    </citation>
    <scope>NUCLEOTIDE SEQUENCE [LARGE SCALE GENOMIC DNA]</scope>
    <source>
        <strain evidence="4">LMG 24813</strain>
    </source>
</reference>
<evidence type="ECO:0000256" key="2">
    <source>
        <dbReference type="SAM" id="SignalP"/>
    </source>
</evidence>
<dbReference type="PIRSF" id="PIRSF017082">
    <property type="entry name" value="YflP"/>
    <property type="match status" value="1"/>
</dbReference>
<gene>
    <name evidence="3" type="ORF">ACFOY1_10840</name>
</gene>
<comment type="caution">
    <text evidence="3">The sequence shown here is derived from an EMBL/GenBank/DDBJ whole genome shotgun (WGS) entry which is preliminary data.</text>
</comment>
<dbReference type="InterPro" id="IPR005064">
    <property type="entry name" value="BUG"/>
</dbReference>
<dbReference type="PANTHER" id="PTHR42928:SF5">
    <property type="entry name" value="BLR1237 PROTEIN"/>
    <property type="match status" value="1"/>
</dbReference>